<evidence type="ECO:0000256" key="5">
    <source>
        <dbReference type="ARBA" id="ARBA00023242"/>
    </source>
</evidence>
<evidence type="ECO:0000256" key="2">
    <source>
        <dbReference type="ARBA" id="ARBA00022833"/>
    </source>
</evidence>
<dbReference type="PANTHER" id="PTHR47660:SF3">
    <property type="entry name" value="FINGER DOMAIN PROTEIN, PUTATIVE (AFU_ORTHOLOGUE AFUA_4G03310)-RELATED"/>
    <property type="match status" value="1"/>
</dbReference>
<evidence type="ECO:0000313" key="8">
    <source>
        <dbReference type="Proteomes" id="UP001152607"/>
    </source>
</evidence>
<evidence type="ECO:0000256" key="1">
    <source>
        <dbReference type="ARBA" id="ARBA00022723"/>
    </source>
</evidence>
<dbReference type="Pfam" id="PF00172">
    <property type="entry name" value="Zn_clus"/>
    <property type="match status" value="1"/>
</dbReference>
<keyword evidence="1" id="KW-0479">Metal-binding</keyword>
<dbReference type="InterPro" id="IPR036864">
    <property type="entry name" value="Zn2-C6_fun-type_DNA-bd_sf"/>
</dbReference>
<dbReference type="AlphaFoldDB" id="A0A9W4UH35"/>
<keyword evidence="8" id="KW-1185">Reference proteome</keyword>
<dbReference type="Gene3D" id="4.10.240.10">
    <property type="entry name" value="Zn(2)-C6 fungal-type DNA-binding domain"/>
    <property type="match status" value="1"/>
</dbReference>
<organism evidence="7 8">
    <name type="scientific">Periconia digitata</name>
    <dbReference type="NCBI Taxonomy" id="1303443"/>
    <lineage>
        <taxon>Eukaryota</taxon>
        <taxon>Fungi</taxon>
        <taxon>Dikarya</taxon>
        <taxon>Ascomycota</taxon>
        <taxon>Pezizomycotina</taxon>
        <taxon>Dothideomycetes</taxon>
        <taxon>Pleosporomycetidae</taxon>
        <taxon>Pleosporales</taxon>
        <taxon>Massarineae</taxon>
        <taxon>Periconiaceae</taxon>
        <taxon>Periconia</taxon>
    </lineage>
</organism>
<dbReference type="CDD" id="cd00067">
    <property type="entry name" value="GAL4"/>
    <property type="match status" value="1"/>
</dbReference>
<keyword evidence="4" id="KW-0804">Transcription</keyword>
<dbReference type="GO" id="GO:0000981">
    <property type="term" value="F:DNA-binding transcription factor activity, RNA polymerase II-specific"/>
    <property type="evidence" value="ECO:0007669"/>
    <property type="project" value="InterPro"/>
</dbReference>
<dbReference type="PANTHER" id="PTHR47660">
    <property type="entry name" value="TRANSCRIPTION FACTOR WITH C2H2 AND ZN(2)-CYS(6) DNA BINDING DOMAIN (EUROFUNG)-RELATED-RELATED"/>
    <property type="match status" value="1"/>
</dbReference>
<keyword evidence="3" id="KW-0805">Transcription regulation</keyword>
<keyword evidence="2" id="KW-0862">Zinc</keyword>
<protein>
    <recommendedName>
        <fullName evidence="6">Zn(2)-C6 fungal-type domain-containing protein</fullName>
    </recommendedName>
</protein>
<proteinExistence type="predicted"/>
<evidence type="ECO:0000259" key="6">
    <source>
        <dbReference type="PROSITE" id="PS50048"/>
    </source>
</evidence>
<dbReference type="PROSITE" id="PS50048">
    <property type="entry name" value="ZN2_CY6_FUNGAL_2"/>
    <property type="match status" value="1"/>
</dbReference>
<evidence type="ECO:0000256" key="3">
    <source>
        <dbReference type="ARBA" id="ARBA00023015"/>
    </source>
</evidence>
<feature type="domain" description="Zn(2)-C6 fungal-type" evidence="6">
    <location>
        <begin position="59"/>
        <end position="88"/>
    </location>
</feature>
<reference evidence="7" key="1">
    <citation type="submission" date="2023-01" db="EMBL/GenBank/DDBJ databases">
        <authorList>
            <person name="Van Ghelder C."/>
            <person name="Rancurel C."/>
        </authorList>
    </citation>
    <scope>NUCLEOTIDE SEQUENCE</scope>
    <source>
        <strain evidence="7">CNCM I-4278</strain>
    </source>
</reference>
<dbReference type="OrthoDB" id="5423818at2759"/>
<dbReference type="InterPro" id="IPR001138">
    <property type="entry name" value="Zn2Cys6_DnaBD"/>
</dbReference>
<keyword evidence="5" id="KW-0539">Nucleus</keyword>
<gene>
    <name evidence="7" type="ORF">PDIGIT_LOCUS9166</name>
</gene>
<dbReference type="PROSITE" id="PS00463">
    <property type="entry name" value="ZN2_CY6_FUNGAL_1"/>
    <property type="match status" value="1"/>
</dbReference>
<dbReference type="Proteomes" id="UP001152607">
    <property type="component" value="Unassembled WGS sequence"/>
</dbReference>
<evidence type="ECO:0000256" key="4">
    <source>
        <dbReference type="ARBA" id="ARBA00023163"/>
    </source>
</evidence>
<evidence type="ECO:0000313" key="7">
    <source>
        <dbReference type="EMBL" id="CAI6336076.1"/>
    </source>
</evidence>
<sequence length="455" mass="51531">MHIAKDSIVTSGTSTGSDDAGAVRFCSFCNKPFTAATSYTRHVAYCRRAQLRPRMRRRSCRNCKASKAKCSFQPRCARCLTKNLQCIYEHDSRASLNTSSSVSPVHLTNTEPSFLLQDDSIPAPLEPFDPFPRDVSADDFALIPGLGDTNPSSLLDGVLFPPSSWDIPFDFSFNQLETVEVSSKDENTYLTRVDNPHAFARRSADLILDALYAVVEQMRRRETFPPFIHPHWHQPSLPEPLAVCMHISQMYALQTNEMRAFLWRTILAEQRRAVQRLETLNDQDLLAEMQVGMVYLIMRLVDGIFSDPDWTREMMTIQTTMCMRFYENNGRQFFTSEQDHPSATWEEWIYAESRRRTAMVWFLITSTIVVNTVNCATTETPEVLPLPAPKTQWEARTRGSWLSEMEAGTPALSTFGALMKAKKESNERSNAHMLGAWNARADSLGSLLNIATAIA</sequence>
<dbReference type="SUPFAM" id="SSF57701">
    <property type="entry name" value="Zn2/Cys6 DNA-binding domain"/>
    <property type="match status" value="1"/>
</dbReference>
<accession>A0A9W4UH35</accession>
<comment type="caution">
    <text evidence="7">The sequence shown here is derived from an EMBL/GenBank/DDBJ whole genome shotgun (WGS) entry which is preliminary data.</text>
</comment>
<dbReference type="SMART" id="SM00066">
    <property type="entry name" value="GAL4"/>
    <property type="match status" value="1"/>
</dbReference>
<dbReference type="GO" id="GO:0008270">
    <property type="term" value="F:zinc ion binding"/>
    <property type="evidence" value="ECO:0007669"/>
    <property type="project" value="InterPro"/>
</dbReference>
<dbReference type="EMBL" id="CAOQHR010000006">
    <property type="protein sequence ID" value="CAI6336076.1"/>
    <property type="molecule type" value="Genomic_DNA"/>
</dbReference>
<name>A0A9W4UH35_9PLEO</name>